<dbReference type="InterPro" id="IPR006094">
    <property type="entry name" value="Oxid_FAD_bind_N"/>
</dbReference>
<dbReference type="STRING" id="205917.A0A4Y9YCZ4"/>
<dbReference type="PANTHER" id="PTHR42973">
    <property type="entry name" value="BINDING OXIDOREDUCTASE, PUTATIVE (AFU_ORTHOLOGUE AFUA_1G17690)-RELATED"/>
    <property type="match status" value="1"/>
</dbReference>
<comment type="similarity">
    <text evidence="1">Belongs to the oxygen-dependent FAD-linked oxidoreductase family.</text>
</comment>
<keyword evidence="3" id="KW-0274">FAD</keyword>
<sequence length="507" mass="54546">MFAILSLLPALFCAVSAIDPVLSTCHSIAKALSPASSVYYPGSPHYINDTSHWSSAINQNSTCSVEPGTADDVSRIVNISTPRAQIHTVLTSARQLRIIGTSRIPFAVKGAGHSPNPGFSATKGVQISMVRFSAIAYDNASQTVELGAGLTWEQVYESLEPYGVNVVGGRVATVGVAGLLLGLSYKSNQHGLAMDTVQAFELVLPNGTVTSVTTDDGDLWFGLRVCKIRALTCIISDIRILDSQGGFNNFGIVTKFTMKAFPQTDIWGGYLIVPASEMDALFDAVAKWNIEASDPKAAINTAFIYAEGEVMLYQLLFYDAPTPPDDLFDDFTSIPGANNTATTQSYLSLINSGSSISLNSPRALFQAASVRHFTKANLNIIAAQTKYWGDKLTPQSATSLFNVAETFLPNMFSHSGPSAYPPSRSPTLLPINLYVAWTDPGADKIMHDALATSGKNMTETGEALYTNYALGDVPLKAIYGDNVERLRAIKRRYDPKNVMGLAGGYKF</sequence>
<keyword evidence="5" id="KW-0732">Signal</keyword>
<keyword evidence="4" id="KW-0560">Oxidoreductase</keyword>
<evidence type="ECO:0000256" key="5">
    <source>
        <dbReference type="SAM" id="SignalP"/>
    </source>
</evidence>
<evidence type="ECO:0000256" key="2">
    <source>
        <dbReference type="ARBA" id="ARBA00022630"/>
    </source>
</evidence>
<dbReference type="InterPro" id="IPR016166">
    <property type="entry name" value="FAD-bd_PCMH"/>
</dbReference>
<dbReference type="Gene3D" id="3.40.462.20">
    <property type="match status" value="1"/>
</dbReference>
<dbReference type="EMBL" id="SEOQ01000620">
    <property type="protein sequence ID" value="TFY59437.1"/>
    <property type="molecule type" value="Genomic_DNA"/>
</dbReference>
<evidence type="ECO:0000256" key="1">
    <source>
        <dbReference type="ARBA" id="ARBA00005466"/>
    </source>
</evidence>
<evidence type="ECO:0000259" key="6">
    <source>
        <dbReference type="PROSITE" id="PS51387"/>
    </source>
</evidence>
<dbReference type="InterPro" id="IPR012951">
    <property type="entry name" value="BBE"/>
</dbReference>
<evidence type="ECO:0000256" key="3">
    <source>
        <dbReference type="ARBA" id="ARBA00022827"/>
    </source>
</evidence>
<accession>A0A4Y9YCZ4</accession>
<feature type="domain" description="FAD-binding PCMH-type" evidence="6">
    <location>
        <begin position="57"/>
        <end position="263"/>
    </location>
</feature>
<dbReference type="Pfam" id="PF08031">
    <property type="entry name" value="BBE"/>
    <property type="match status" value="1"/>
</dbReference>
<evidence type="ECO:0000313" key="7">
    <source>
        <dbReference type="EMBL" id="TFY59437.1"/>
    </source>
</evidence>
<dbReference type="InterPro" id="IPR050416">
    <property type="entry name" value="FAD-linked_Oxidoreductase"/>
</dbReference>
<keyword evidence="8" id="KW-1185">Reference proteome</keyword>
<dbReference type="InterPro" id="IPR036318">
    <property type="entry name" value="FAD-bd_PCMH-like_sf"/>
</dbReference>
<evidence type="ECO:0000313" key="8">
    <source>
        <dbReference type="Proteomes" id="UP000298327"/>
    </source>
</evidence>
<dbReference type="GO" id="GO:0016491">
    <property type="term" value="F:oxidoreductase activity"/>
    <property type="evidence" value="ECO:0007669"/>
    <property type="project" value="UniProtKB-KW"/>
</dbReference>
<feature type="signal peptide" evidence="5">
    <location>
        <begin position="1"/>
        <end position="17"/>
    </location>
</feature>
<gene>
    <name evidence="7" type="ORF">EVG20_g7794</name>
</gene>
<dbReference type="OrthoDB" id="2151789at2759"/>
<protein>
    <recommendedName>
        <fullName evidence="6">FAD-binding PCMH-type domain-containing protein</fullName>
    </recommendedName>
</protein>
<keyword evidence="2" id="KW-0285">Flavoprotein</keyword>
<organism evidence="7 8">
    <name type="scientific">Dentipellis fragilis</name>
    <dbReference type="NCBI Taxonomy" id="205917"/>
    <lineage>
        <taxon>Eukaryota</taxon>
        <taxon>Fungi</taxon>
        <taxon>Dikarya</taxon>
        <taxon>Basidiomycota</taxon>
        <taxon>Agaricomycotina</taxon>
        <taxon>Agaricomycetes</taxon>
        <taxon>Russulales</taxon>
        <taxon>Hericiaceae</taxon>
        <taxon>Dentipellis</taxon>
    </lineage>
</organism>
<name>A0A4Y9YCZ4_9AGAM</name>
<dbReference type="AlphaFoldDB" id="A0A4Y9YCZ4"/>
<reference evidence="7 8" key="1">
    <citation type="submission" date="2019-02" db="EMBL/GenBank/DDBJ databases">
        <title>Genome sequencing of the rare red list fungi Dentipellis fragilis.</title>
        <authorList>
            <person name="Buettner E."/>
            <person name="Kellner H."/>
        </authorList>
    </citation>
    <scope>NUCLEOTIDE SEQUENCE [LARGE SCALE GENOMIC DNA]</scope>
    <source>
        <strain evidence="7 8">DSM 105465</strain>
    </source>
</reference>
<evidence type="ECO:0000256" key="4">
    <source>
        <dbReference type="ARBA" id="ARBA00023002"/>
    </source>
</evidence>
<comment type="caution">
    <text evidence="7">The sequence shown here is derived from an EMBL/GenBank/DDBJ whole genome shotgun (WGS) entry which is preliminary data.</text>
</comment>
<dbReference type="Gene3D" id="3.30.465.10">
    <property type="match status" value="2"/>
</dbReference>
<dbReference type="SUPFAM" id="SSF56176">
    <property type="entry name" value="FAD-binding/transporter-associated domain-like"/>
    <property type="match status" value="1"/>
</dbReference>
<dbReference type="PROSITE" id="PS51387">
    <property type="entry name" value="FAD_PCMH"/>
    <property type="match status" value="1"/>
</dbReference>
<dbReference type="Pfam" id="PF01565">
    <property type="entry name" value="FAD_binding_4"/>
    <property type="match status" value="1"/>
</dbReference>
<dbReference type="PANTHER" id="PTHR42973:SF13">
    <property type="entry name" value="FAD-BINDING PCMH-TYPE DOMAIN-CONTAINING PROTEIN"/>
    <property type="match status" value="1"/>
</dbReference>
<proteinExistence type="inferred from homology"/>
<dbReference type="Proteomes" id="UP000298327">
    <property type="component" value="Unassembled WGS sequence"/>
</dbReference>
<dbReference type="InterPro" id="IPR016169">
    <property type="entry name" value="FAD-bd_PCMH_sub2"/>
</dbReference>
<dbReference type="GO" id="GO:0071949">
    <property type="term" value="F:FAD binding"/>
    <property type="evidence" value="ECO:0007669"/>
    <property type="project" value="InterPro"/>
</dbReference>
<feature type="chain" id="PRO_5021449789" description="FAD-binding PCMH-type domain-containing protein" evidence="5">
    <location>
        <begin position="18"/>
        <end position="507"/>
    </location>
</feature>